<evidence type="ECO:0000313" key="3">
    <source>
        <dbReference type="Proteomes" id="UP000315901"/>
    </source>
</evidence>
<comment type="caution">
    <text evidence="2">The sequence shown here is derived from an EMBL/GenBank/DDBJ whole genome shotgun (WGS) entry which is preliminary data.</text>
</comment>
<name>A0A501X2D3_9GAMM</name>
<sequence>MTLHRKWITPALAGIFLLISLTGAAMFFHFGTTLGKVLHEWLGWLLVLIAVAHISLNWRPLKHHLKTITGKALVTGFCVISLVAIVPSGNTSVGSEPPFIQPMKALAEQPISMVAELAHLSFSQVQDKLAQSGYSNVQQQQTVSQLTDNDLRQSMNLLGQIFTQVQ</sequence>
<feature type="transmembrane region" description="Helical" evidence="1">
    <location>
        <begin position="70"/>
        <end position="89"/>
    </location>
</feature>
<dbReference type="EMBL" id="VFRR01000004">
    <property type="protein sequence ID" value="TPE54645.1"/>
    <property type="molecule type" value="Genomic_DNA"/>
</dbReference>
<keyword evidence="1" id="KW-1133">Transmembrane helix</keyword>
<dbReference type="AlphaFoldDB" id="A0A501X2D3"/>
<keyword evidence="1" id="KW-0472">Membrane</keyword>
<keyword evidence="3" id="KW-1185">Reference proteome</keyword>
<evidence type="ECO:0000313" key="2">
    <source>
        <dbReference type="EMBL" id="TPE54645.1"/>
    </source>
</evidence>
<protein>
    <submittedName>
        <fullName evidence="2">DUF4405 domain-containing protein</fullName>
    </submittedName>
</protein>
<reference evidence="2 3" key="1">
    <citation type="submission" date="2019-06" db="EMBL/GenBank/DDBJ databases">
        <title>A novel bacterium of genus Marinomonas, isolated from coastal sand.</title>
        <authorList>
            <person name="Huang H."/>
            <person name="Mo K."/>
            <person name="Hu Y."/>
        </authorList>
    </citation>
    <scope>NUCLEOTIDE SEQUENCE [LARGE SCALE GENOMIC DNA]</scope>
    <source>
        <strain evidence="2 3">HB171799</strain>
    </source>
</reference>
<dbReference type="OrthoDB" id="5363112at2"/>
<accession>A0A501X2D3</accession>
<gene>
    <name evidence="2" type="ORF">FJM67_03175</name>
</gene>
<feature type="transmembrane region" description="Helical" evidence="1">
    <location>
        <begin position="41"/>
        <end position="58"/>
    </location>
</feature>
<feature type="transmembrane region" description="Helical" evidence="1">
    <location>
        <begin position="7"/>
        <end position="29"/>
    </location>
</feature>
<organism evidence="2 3">
    <name type="scientific">Maribrevibacterium harenarium</name>
    <dbReference type="NCBI Taxonomy" id="2589817"/>
    <lineage>
        <taxon>Bacteria</taxon>
        <taxon>Pseudomonadati</taxon>
        <taxon>Pseudomonadota</taxon>
        <taxon>Gammaproteobacteria</taxon>
        <taxon>Oceanospirillales</taxon>
        <taxon>Oceanospirillaceae</taxon>
        <taxon>Maribrevibacterium</taxon>
    </lineage>
</organism>
<evidence type="ECO:0000256" key="1">
    <source>
        <dbReference type="SAM" id="Phobius"/>
    </source>
</evidence>
<dbReference type="RefSeq" id="WP_140587227.1">
    <property type="nucleotide sequence ID" value="NZ_VFRR01000004.1"/>
</dbReference>
<dbReference type="Proteomes" id="UP000315901">
    <property type="component" value="Unassembled WGS sequence"/>
</dbReference>
<proteinExistence type="predicted"/>
<keyword evidence="1" id="KW-0812">Transmembrane</keyword>